<feature type="compositionally biased region" description="Basic and acidic residues" evidence="1">
    <location>
        <begin position="1"/>
        <end position="10"/>
    </location>
</feature>
<dbReference type="AlphaFoldDB" id="A0A0A9EDN5"/>
<reference evidence="2" key="1">
    <citation type="submission" date="2014-09" db="EMBL/GenBank/DDBJ databases">
        <authorList>
            <person name="Magalhaes I.L.F."/>
            <person name="Oliveira U."/>
            <person name="Santos F.R."/>
            <person name="Vidigal T.H.D.A."/>
            <person name="Brescovit A.D."/>
            <person name="Santos A.J."/>
        </authorList>
    </citation>
    <scope>NUCLEOTIDE SEQUENCE</scope>
    <source>
        <tissue evidence="2">Shoot tissue taken approximately 20 cm above the soil surface</tissue>
    </source>
</reference>
<name>A0A0A9EDN5_ARUDO</name>
<protein>
    <submittedName>
        <fullName evidence="2">Uncharacterized protein</fullName>
    </submittedName>
</protein>
<dbReference type="EMBL" id="GBRH01203778">
    <property type="protein sequence ID" value="JAD94117.1"/>
    <property type="molecule type" value="Transcribed_RNA"/>
</dbReference>
<dbReference type="EMBL" id="GBRH01185700">
    <property type="protein sequence ID" value="JAE12196.1"/>
    <property type="molecule type" value="Transcribed_RNA"/>
</dbReference>
<reference evidence="2" key="2">
    <citation type="journal article" date="2015" name="Data Brief">
        <title>Shoot transcriptome of the giant reed, Arundo donax.</title>
        <authorList>
            <person name="Barrero R.A."/>
            <person name="Guerrero F.D."/>
            <person name="Moolhuijzen P."/>
            <person name="Goolsby J.A."/>
            <person name="Tidwell J."/>
            <person name="Bellgard S.E."/>
            <person name="Bellgard M.I."/>
        </authorList>
    </citation>
    <scope>NUCLEOTIDE SEQUENCE</scope>
    <source>
        <tissue evidence="2">Shoot tissue taken approximately 20 cm above the soil surface</tissue>
    </source>
</reference>
<accession>A0A0A9EDN5</accession>
<dbReference type="PANTHER" id="PTHR31071:SF48">
    <property type="entry name" value="OS04G0625000 PROTEIN"/>
    <property type="match status" value="1"/>
</dbReference>
<sequence>MTDIFLEKKAHVSNKSPQDGSDTEDGSSWETISHVDMQGSSGSPDGSELSVNKICDGSISWKRNDLEYMENEKLKDDLTDAYLTNMNQPKKKESTISKLWKSSRPKNSEICKKDAVETANVRSSNVRLSVGTYSTVESGIQEIGLSPPSTGQWSSPDMVNIQFNRGFKGCIEYPRTSQKHSLKAKLMEARMESQKVQLRQVLKQKI</sequence>
<dbReference type="PANTHER" id="PTHR31071">
    <property type="entry name" value="GB|AAF24581.1"/>
    <property type="match status" value="1"/>
</dbReference>
<evidence type="ECO:0000256" key="1">
    <source>
        <dbReference type="SAM" id="MobiDB-lite"/>
    </source>
</evidence>
<feature type="region of interest" description="Disordered" evidence="1">
    <location>
        <begin position="1"/>
        <end position="51"/>
    </location>
</feature>
<evidence type="ECO:0000313" key="2">
    <source>
        <dbReference type="EMBL" id="JAD94117.1"/>
    </source>
</evidence>
<dbReference type="InterPro" id="IPR043424">
    <property type="entry name" value="BLT-like"/>
</dbReference>
<proteinExistence type="predicted"/>
<organism evidence="2">
    <name type="scientific">Arundo donax</name>
    <name type="common">Giant reed</name>
    <name type="synonym">Donax arundinaceus</name>
    <dbReference type="NCBI Taxonomy" id="35708"/>
    <lineage>
        <taxon>Eukaryota</taxon>
        <taxon>Viridiplantae</taxon>
        <taxon>Streptophyta</taxon>
        <taxon>Embryophyta</taxon>
        <taxon>Tracheophyta</taxon>
        <taxon>Spermatophyta</taxon>
        <taxon>Magnoliopsida</taxon>
        <taxon>Liliopsida</taxon>
        <taxon>Poales</taxon>
        <taxon>Poaceae</taxon>
        <taxon>PACMAD clade</taxon>
        <taxon>Arundinoideae</taxon>
        <taxon>Arundineae</taxon>
        <taxon>Arundo</taxon>
    </lineage>
</organism>